<evidence type="ECO:0000256" key="2">
    <source>
        <dbReference type="ARBA" id="ARBA00001947"/>
    </source>
</evidence>
<dbReference type="InterPro" id="IPR020084">
    <property type="entry name" value="NUDIX_hydrolase_CS"/>
</dbReference>
<sequence>MSREEMRSLPHLALSVRAHNREALHRTDEAWLDERWADPSTRVLVLADGRTEPGLRWYAPSELTSVLVLGERTGERVLLGHRDGVTRFALLVEPHDVPTGTEHWVGLRGLFGLLGGGDPEAQERASDLAPWLFHAVGMAEWRRSTRFCPRCAGRLEPRSAGHELLCTGCGRAQFPRTDPAVIMSVAHGEPGSDQEAILLGRQASWPATQWSTLAGFVEPGETLEDAVRREVMEETGVRVGEVTYVGSQPWPLPASLMVGYEARALSTEIHVDEAEIADARWFTRAELAAGLREGSIGVPRSVSISSSLLTRWFGAPLTGKDVLQQRD</sequence>
<dbReference type="InterPro" id="IPR015797">
    <property type="entry name" value="NUDIX_hydrolase-like_dom_sf"/>
</dbReference>
<dbReference type="InterPro" id="IPR015376">
    <property type="entry name" value="Znr_NADH_PPase"/>
</dbReference>
<keyword evidence="13" id="KW-1185">Reference proteome</keyword>
<evidence type="ECO:0000259" key="11">
    <source>
        <dbReference type="PROSITE" id="PS51462"/>
    </source>
</evidence>
<comment type="cofactor">
    <cofactor evidence="1">
        <name>Mg(2+)</name>
        <dbReference type="ChEBI" id="CHEBI:18420"/>
    </cofactor>
</comment>
<evidence type="ECO:0000256" key="6">
    <source>
        <dbReference type="ARBA" id="ARBA00022801"/>
    </source>
</evidence>
<protein>
    <recommendedName>
        <fullName evidence="4">NAD(+) diphosphatase</fullName>
        <ecNumber evidence="4">3.6.1.22</ecNumber>
    </recommendedName>
</protein>
<keyword evidence="6 10" id="KW-0378">Hydrolase</keyword>
<proteinExistence type="inferred from homology"/>
<dbReference type="Pfam" id="PF09297">
    <property type="entry name" value="Zn_ribbon_NUD"/>
    <property type="match status" value="1"/>
</dbReference>
<organism evidence="12 13">
    <name type="scientific">Nocardioides yefusunii</name>
    <dbReference type="NCBI Taxonomy" id="2500546"/>
    <lineage>
        <taxon>Bacteria</taxon>
        <taxon>Bacillati</taxon>
        <taxon>Actinomycetota</taxon>
        <taxon>Actinomycetes</taxon>
        <taxon>Propionibacteriales</taxon>
        <taxon>Nocardioidaceae</taxon>
        <taxon>Nocardioides</taxon>
    </lineage>
</organism>
<dbReference type="Proteomes" id="UP001596098">
    <property type="component" value="Unassembled WGS sequence"/>
</dbReference>
<dbReference type="NCBIfam" id="NF001299">
    <property type="entry name" value="PRK00241.1"/>
    <property type="match status" value="1"/>
</dbReference>
<comment type="catalytic activity">
    <reaction evidence="9">
        <text>a 5'-end NAD(+)-phospho-ribonucleoside in mRNA + H2O = a 5'-end phospho-adenosine-phospho-ribonucleoside in mRNA + beta-nicotinamide D-ribonucleotide + 2 H(+)</text>
        <dbReference type="Rhea" id="RHEA:60876"/>
        <dbReference type="Rhea" id="RHEA-COMP:15698"/>
        <dbReference type="Rhea" id="RHEA-COMP:15719"/>
        <dbReference type="ChEBI" id="CHEBI:14649"/>
        <dbReference type="ChEBI" id="CHEBI:15377"/>
        <dbReference type="ChEBI" id="CHEBI:15378"/>
        <dbReference type="ChEBI" id="CHEBI:144029"/>
        <dbReference type="ChEBI" id="CHEBI:144051"/>
    </reaction>
    <physiologicalReaction direction="left-to-right" evidence="9">
        <dbReference type="Rhea" id="RHEA:60877"/>
    </physiologicalReaction>
</comment>
<evidence type="ECO:0000256" key="10">
    <source>
        <dbReference type="RuleBase" id="RU003476"/>
    </source>
</evidence>
<dbReference type="Pfam" id="PF00293">
    <property type="entry name" value="NUDIX"/>
    <property type="match status" value="1"/>
</dbReference>
<evidence type="ECO:0000256" key="7">
    <source>
        <dbReference type="ARBA" id="ARBA00022842"/>
    </source>
</evidence>
<reference evidence="13" key="1">
    <citation type="journal article" date="2019" name="Int. J. Syst. Evol. Microbiol.">
        <title>The Global Catalogue of Microorganisms (GCM) 10K type strain sequencing project: providing services to taxonomists for standard genome sequencing and annotation.</title>
        <authorList>
            <consortium name="The Broad Institute Genomics Platform"/>
            <consortium name="The Broad Institute Genome Sequencing Center for Infectious Disease"/>
            <person name="Wu L."/>
            <person name="Ma J."/>
        </authorList>
    </citation>
    <scope>NUCLEOTIDE SEQUENCE [LARGE SCALE GENOMIC DNA]</scope>
    <source>
        <strain evidence="13">DFY28</strain>
    </source>
</reference>
<dbReference type="InterPro" id="IPR000086">
    <property type="entry name" value="NUDIX_hydrolase_dom"/>
</dbReference>
<comment type="caution">
    <text evidence="12">The sequence shown here is derived from an EMBL/GenBank/DDBJ whole genome shotgun (WGS) entry which is preliminary data.</text>
</comment>
<dbReference type="SUPFAM" id="SSF55811">
    <property type="entry name" value="Nudix"/>
    <property type="match status" value="1"/>
</dbReference>
<evidence type="ECO:0000313" key="13">
    <source>
        <dbReference type="Proteomes" id="UP001596098"/>
    </source>
</evidence>
<dbReference type="PROSITE" id="PS51462">
    <property type="entry name" value="NUDIX"/>
    <property type="match status" value="1"/>
</dbReference>
<keyword evidence="5" id="KW-0479">Metal-binding</keyword>
<evidence type="ECO:0000256" key="3">
    <source>
        <dbReference type="ARBA" id="ARBA00009595"/>
    </source>
</evidence>
<dbReference type="PANTHER" id="PTHR42904:SF6">
    <property type="entry name" value="NAD-CAPPED RNA HYDROLASE NUDT12"/>
    <property type="match status" value="1"/>
</dbReference>
<dbReference type="GO" id="GO:0016787">
    <property type="term" value="F:hydrolase activity"/>
    <property type="evidence" value="ECO:0007669"/>
    <property type="project" value="UniProtKB-KW"/>
</dbReference>
<evidence type="ECO:0000313" key="12">
    <source>
        <dbReference type="EMBL" id="MFC6154501.1"/>
    </source>
</evidence>
<accession>A0ABW1R1N0</accession>
<dbReference type="PROSITE" id="PS00893">
    <property type="entry name" value="NUDIX_BOX"/>
    <property type="match status" value="1"/>
</dbReference>
<evidence type="ECO:0000256" key="9">
    <source>
        <dbReference type="ARBA" id="ARBA00023679"/>
    </source>
</evidence>
<evidence type="ECO:0000256" key="1">
    <source>
        <dbReference type="ARBA" id="ARBA00001946"/>
    </source>
</evidence>
<dbReference type="RefSeq" id="WP_239022231.1">
    <property type="nucleotide sequence ID" value="NZ_CP034929.1"/>
</dbReference>
<dbReference type="InterPro" id="IPR049734">
    <property type="entry name" value="NudC-like_C"/>
</dbReference>
<dbReference type="Gene3D" id="3.90.79.20">
    <property type="match status" value="1"/>
</dbReference>
<comment type="similarity">
    <text evidence="3">Belongs to the Nudix hydrolase family. NudC subfamily.</text>
</comment>
<gene>
    <name evidence="12" type="primary">nudC</name>
    <name evidence="12" type="ORF">ACFPWU_12600</name>
</gene>
<dbReference type="InterPro" id="IPR020476">
    <property type="entry name" value="Nudix_hydrolase"/>
</dbReference>
<feature type="domain" description="Nudix hydrolase" evidence="11">
    <location>
        <begin position="175"/>
        <end position="304"/>
    </location>
</feature>
<name>A0ABW1R1N0_9ACTN</name>
<dbReference type="Gene3D" id="3.90.79.10">
    <property type="entry name" value="Nucleoside Triphosphate Pyrophosphohydrolase"/>
    <property type="match status" value="1"/>
</dbReference>
<dbReference type="CDD" id="cd03429">
    <property type="entry name" value="NUDIX_NADH_pyrophosphatase_Nudt13"/>
    <property type="match status" value="1"/>
</dbReference>
<dbReference type="EC" id="3.6.1.22" evidence="4"/>
<evidence type="ECO:0000256" key="5">
    <source>
        <dbReference type="ARBA" id="ARBA00022723"/>
    </source>
</evidence>
<dbReference type="PANTHER" id="PTHR42904">
    <property type="entry name" value="NUDIX HYDROLASE, NUDC SUBFAMILY"/>
    <property type="match status" value="1"/>
</dbReference>
<dbReference type="EMBL" id="JBHSQI010000006">
    <property type="protein sequence ID" value="MFC6154501.1"/>
    <property type="molecule type" value="Genomic_DNA"/>
</dbReference>
<evidence type="ECO:0000256" key="8">
    <source>
        <dbReference type="ARBA" id="ARBA00023027"/>
    </source>
</evidence>
<dbReference type="InterPro" id="IPR050241">
    <property type="entry name" value="NAD-cap_RNA_hydrolase_NudC"/>
</dbReference>
<evidence type="ECO:0000256" key="4">
    <source>
        <dbReference type="ARBA" id="ARBA00012381"/>
    </source>
</evidence>
<keyword evidence="8" id="KW-0520">NAD</keyword>
<comment type="cofactor">
    <cofactor evidence="2">
        <name>Zn(2+)</name>
        <dbReference type="ChEBI" id="CHEBI:29105"/>
    </cofactor>
</comment>
<keyword evidence="7" id="KW-0460">Magnesium</keyword>
<dbReference type="PRINTS" id="PR00502">
    <property type="entry name" value="NUDIXFAMILY"/>
</dbReference>